<dbReference type="SUPFAM" id="SSF55797">
    <property type="entry name" value="PR-1-like"/>
    <property type="match status" value="1"/>
</dbReference>
<evidence type="ECO:0000259" key="2">
    <source>
        <dbReference type="Pfam" id="PF00188"/>
    </source>
</evidence>
<reference evidence="3" key="1">
    <citation type="journal article" date="2020" name="Stud. Mycol.">
        <title>101 Dothideomycetes genomes: a test case for predicting lifestyles and emergence of pathogens.</title>
        <authorList>
            <person name="Haridas S."/>
            <person name="Albert R."/>
            <person name="Binder M."/>
            <person name="Bloem J."/>
            <person name="Labutti K."/>
            <person name="Salamov A."/>
            <person name="Andreopoulos B."/>
            <person name="Baker S."/>
            <person name="Barry K."/>
            <person name="Bills G."/>
            <person name="Bluhm B."/>
            <person name="Cannon C."/>
            <person name="Castanera R."/>
            <person name="Culley D."/>
            <person name="Daum C."/>
            <person name="Ezra D."/>
            <person name="Gonzalez J."/>
            <person name="Henrissat B."/>
            <person name="Kuo A."/>
            <person name="Liang C."/>
            <person name="Lipzen A."/>
            <person name="Lutzoni F."/>
            <person name="Magnuson J."/>
            <person name="Mondo S."/>
            <person name="Nolan M."/>
            <person name="Ohm R."/>
            <person name="Pangilinan J."/>
            <person name="Park H.-J."/>
            <person name="Ramirez L."/>
            <person name="Alfaro M."/>
            <person name="Sun H."/>
            <person name="Tritt A."/>
            <person name="Yoshinaga Y."/>
            <person name="Zwiers L.-H."/>
            <person name="Turgeon B."/>
            <person name="Goodwin S."/>
            <person name="Spatafora J."/>
            <person name="Crous P."/>
            <person name="Grigoriev I."/>
        </authorList>
    </citation>
    <scope>NUCLEOTIDE SEQUENCE</scope>
    <source>
        <strain evidence="3">CBS 119687</strain>
    </source>
</reference>
<organism evidence="3 4">
    <name type="scientific">Dothidotthia symphoricarpi CBS 119687</name>
    <dbReference type="NCBI Taxonomy" id="1392245"/>
    <lineage>
        <taxon>Eukaryota</taxon>
        <taxon>Fungi</taxon>
        <taxon>Dikarya</taxon>
        <taxon>Ascomycota</taxon>
        <taxon>Pezizomycotina</taxon>
        <taxon>Dothideomycetes</taxon>
        <taxon>Pleosporomycetidae</taxon>
        <taxon>Pleosporales</taxon>
        <taxon>Dothidotthiaceae</taxon>
        <taxon>Dothidotthia</taxon>
    </lineage>
</organism>
<proteinExistence type="predicted"/>
<evidence type="ECO:0000313" key="3">
    <source>
        <dbReference type="EMBL" id="KAF2128796.1"/>
    </source>
</evidence>
<dbReference type="InterPro" id="IPR035940">
    <property type="entry name" value="CAP_sf"/>
</dbReference>
<gene>
    <name evidence="3" type="ORF">P153DRAFT_385999</name>
</gene>
<evidence type="ECO:0000313" key="4">
    <source>
        <dbReference type="Proteomes" id="UP000799771"/>
    </source>
</evidence>
<dbReference type="InterPro" id="IPR014044">
    <property type="entry name" value="CAP_dom"/>
</dbReference>
<protein>
    <recommendedName>
        <fullName evidence="2">SCP domain-containing protein</fullName>
    </recommendedName>
</protein>
<feature type="signal peptide" evidence="1">
    <location>
        <begin position="1"/>
        <end position="18"/>
    </location>
</feature>
<dbReference type="OrthoDB" id="5350391at2759"/>
<dbReference type="AlphaFoldDB" id="A0A6A6AB43"/>
<keyword evidence="4" id="KW-1185">Reference proteome</keyword>
<name>A0A6A6AB43_9PLEO</name>
<feature type="domain" description="SCP" evidence="2">
    <location>
        <begin position="132"/>
        <end position="239"/>
    </location>
</feature>
<evidence type="ECO:0000256" key="1">
    <source>
        <dbReference type="SAM" id="SignalP"/>
    </source>
</evidence>
<dbReference type="EMBL" id="ML977507">
    <property type="protein sequence ID" value="KAF2128796.1"/>
    <property type="molecule type" value="Genomic_DNA"/>
</dbReference>
<dbReference type="RefSeq" id="XP_033523185.1">
    <property type="nucleotide sequence ID" value="XM_033670481.1"/>
</dbReference>
<keyword evidence="1" id="KW-0732">Signal</keyword>
<dbReference type="GeneID" id="54410913"/>
<sequence>MRTAFALSVAALAASVFAAPAEVVHVVVETQLQTVYVTEGYSAPTAAAVYEAPAAYTTVVYEHPTYTRTRRTRTRKPATATPVYTQPATSAAPVYTQAPTTSAAPTTLAPVTSAAPTSSAAPAATGTGYMAVVDTWRSKMGLSALAQDSKLEANAKDCVVSSAGTMVHKLNPGSYGQVLAPGNADDFEHVFVGGWLCEIPTLAGLDGVCTTQSVGWSYEGQTGHAEILTSASYSKIGCALFDGIWACDLA</sequence>
<dbReference type="Proteomes" id="UP000799771">
    <property type="component" value="Unassembled WGS sequence"/>
</dbReference>
<dbReference type="Pfam" id="PF00188">
    <property type="entry name" value="CAP"/>
    <property type="match status" value="1"/>
</dbReference>
<accession>A0A6A6AB43</accession>
<feature type="chain" id="PRO_5025501484" description="SCP domain-containing protein" evidence="1">
    <location>
        <begin position="19"/>
        <end position="250"/>
    </location>
</feature>